<comment type="caution">
    <text evidence="1">The sequence shown here is derived from an EMBL/GenBank/DDBJ whole genome shotgun (WGS) entry which is preliminary data.</text>
</comment>
<proteinExistence type="predicted"/>
<dbReference type="AlphaFoldDB" id="A0A1E3U639"/>
<protein>
    <submittedName>
        <fullName evidence="1">Uncharacterized protein</fullName>
    </submittedName>
</protein>
<dbReference type="EMBL" id="MEHA01000048">
    <property type="protein sequence ID" value="ODR37832.1"/>
    <property type="molecule type" value="Genomic_DNA"/>
</dbReference>
<name>A0A1E3U639_9FIRM</name>
<dbReference type="Proteomes" id="UP000094271">
    <property type="component" value="Unassembled WGS sequence"/>
</dbReference>
<evidence type="ECO:0000313" key="4">
    <source>
        <dbReference type="Proteomes" id="UP000094869"/>
    </source>
</evidence>
<keyword evidence="4" id="KW-1185">Reference proteome</keyword>
<accession>A0A1E3U639</accession>
<organism evidence="1 3">
    <name type="scientific">Eisenbergiella tayi</name>
    <dbReference type="NCBI Taxonomy" id="1432052"/>
    <lineage>
        <taxon>Bacteria</taxon>
        <taxon>Bacillati</taxon>
        <taxon>Bacillota</taxon>
        <taxon>Clostridia</taxon>
        <taxon>Lachnospirales</taxon>
        <taxon>Lachnospiraceae</taxon>
        <taxon>Eisenbergiella</taxon>
    </lineage>
</organism>
<reference evidence="1 3" key="2">
    <citation type="submission" date="2016-08" db="EMBL/GenBank/DDBJ databases">
        <authorList>
            <person name="Seilhamer J.J."/>
        </authorList>
    </citation>
    <scope>NUCLEOTIDE SEQUENCE [LARGE SCALE GENOMIC DNA]</scope>
    <source>
        <strain evidence="1 3">NML150140-1</strain>
    </source>
</reference>
<sequence>MAGRKAEAAAMQSKGLNYTVKKGEYVSNWLTSDVIEIPFVAGMVPIVFENYHPGASVKRADGKERTSPAKDEFLERGDFKKSGYPENIAMDRLYYPFQTKKVDFSDFWSFPHDIRFYARVYVNCRTDCTWRVELSTCGGMKVWVQGREEASFFPYESNIEARQEAELLLRAGTNEIVVGCSNYGERNIIFNFGIKNLSEEELEFSLPVSADIRAVQSVHRSLASMYLDRLTYEEGRITICADYPFEKDTVIEVKAGDMKKRKEVKAGSGEVIWGDTDELPIGYYEFTVCSEVEGVSLSAALGAEVFPKRLEYRFTPDTVEERKKAALDFIISSTPKSFEQYIAHLARGQNLYEEYRSCCEEYVEFVRRRGDCSDFRVVKLLWVLIKFGHLLTEEQRAYFREVCIGFRYWFDEPGNDAMWFFSENHALCFHTAQMLAGELYPEEVFTNSGFTGREQSARAKRLIVEWLQKLLDFGYNEWNSPCYIPVDMLSYVSLLVLCRDEEVKKLAGRALDYTYEIFAENSFHGLLAGACGRIYTKELLANKNLETNPLMWLAWGEGCLNGRVDPLIFLALSDYQPPEKLREAACWNKEKPFTVQRLQGTMEVPTAIYKTKDYSIASCVTPRTGGPGSQELLMNVFLKDYRSRIWINHPGERKIFGIRRPGYFNGNGLTPLVSQQKNVVVLSYQFCDKLLDYAEADFTHMFCDMSVCDETEVGEHWAFLRRGDAYLAVYAQNGLSVNRKPPLTEKELLSPGINTNWLVKAASRSEAGDFKSFIAWHMAHTPVKEKGKLVFRDMTYGQMEFETMKETVYA</sequence>
<evidence type="ECO:0000313" key="1">
    <source>
        <dbReference type="EMBL" id="ODR37832.1"/>
    </source>
</evidence>
<evidence type="ECO:0000313" key="3">
    <source>
        <dbReference type="Proteomes" id="UP000094271"/>
    </source>
</evidence>
<gene>
    <name evidence="1" type="ORF">BEI59_34685</name>
    <name evidence="2" type="ORF">BEI63_01560</name>
</gene>
<reference evidence="2 4" key="1">
    <citation type="submission" date="2016-08" db="EMBL/GenBank/DDBJ databases">
        <title>Characterization of Isolates of Eisenbergiella tayi Derived from Blood Cultures, Using Whole Genome Sequencing.</title>
        <authorList>
            <person name="Bernier A.-M."/>
            <person name="Burdz T."/>
            <person name="Wiebe D."/>
            <person name="Bernard K."/>
        </authorList>
    </citation>
    <scope>NUCLEOTIDE SEQUENCE [LARGE SCALE GENOMIC DNA]</scope>
    <source>
        <strain evidence="2 4">NML120146</strain>
    </source>
</reference>
<dbReference type="Proteomes" id="UP000094869">
    <property type="component" value="Unassembled WGS sequence"/>
</dbReference>
<dbReference type="RefSeq" id="WP_069408814.1">
    <property type="nucleotide sequence ID" value="NZ_DBFYTW010000229.1"/>
</dbReference>
<evidence type="ECO:0000313" key="2">
    <source>
        <dbReference type="EMBL" id="ODR61639.1"/>
    </source>
</evidence>
<dbReference type="OrthoDB" id="1029638at2"/>
<dbReference type="EMBL" id="MEHD01000006">
    <property type="protein sequence ID" value="ODR61639.1"/>
    <property type="molecule type" value="Genomic_DNA"/>
</dbReference>